<keyword evidence="9" id="KW-1185">Reference proteome</keyword>
<keyword evidence="5" id="KW-0539">Nucleus</keyword>
<evidence type="ECO:0000313" key="9">
    <source>
        <dbReference type="Proteomes" id="UP000594638"/>
    </source>
</evidence>
<evidence type="ECO:0000256" key="3">
    <source>
        <dbReference type="ARBA" id="ARBA00022712"/>
    </source>
</evidence>
<dbReference type="Gramene" id="OE9A041081T1">
    <property type="protein sequence ID" value="OE9A041081C1"/>
    <property type="gene ID" value="OE9A041081"/>
</dbReference>
<dbReference type="GO" id="GO:0009691">
    <property type="term" value="P:cytokinin biosynthetic process"/>
    <property type="evidence" value="ECO:0007669"/>
    <property type="project" value="UniProtKB-KW"/>
</dbReference>
<dbReference type="GO" id="GO:0005737">
    <property type="term" value="C:cytoplasm"/>
    <property type="evidence" value="ECO:0007669"/>
    <property type="project" value="UniProtKB-SubCell"/>
</dbReference>
<evidence type="ECO:0000313" key="8">
    <source>
        <dbReference type="EMBL" id="CAA2968396.1"/>
    </source>
</evidence>
<name>A0A8S0QNF7_OLEEU</name>
<sequence>MNISNSECSSGCESGWTMYFDQLSNSTNHYNRASNNYNYQEKGGAYVYDDQEDENLSMVSDASSGPPQFQDECENYASDEQKKNSNQKKKMTEKRGKQRSLYLDDTASSPMFRFSKDNVAYSDIYTSMEHVPGFSQGPSAPDFEVLILHFSEIKFFSNNFFRAFSLNGSLTQCIISCRVTQLQRSILVSSNHQLKGKKHLENQAIF</sequence>
<comment type="subcellular location">
    <subcellularLocation>
        <location evidence="1">Cytoplasm</location>
    </subcellularLocation>
</comment>
<comment type="similarity">
    <text evidence="6">Belongs to the SOFL plant protein family.</text>
</comment>
<dbReference type="EMBL" id="CACTIH010001906">
    <property type="protein sequence ID" value="CAA2968396.1"/>
    <property type="molecule type" value="Genomic_DNA"/>
</dbReference>
<feature type="compositionally biased region" description="Basic residues" evidence="7">
    <location>
        <begin position="85"/>
        <end position="98"/>
    </location>
</feature>
<evidence type="ECO:0000256" key="2">
    <source>
        <dbReference type="ARBA" id="ARBA00022490"/>
    </source>
</evidence>
<evidence type="ECO:0000256" key="6">
    <source>
        <dbReference type="ARBA" id="ARBA00024199"/>
    </source>
</evidence>
<dbReference type="PANTHER" id="PTHR33347:SF34">
    <property type="entry name" value="PROTEIN SOB FIVE-LIKE 6"/>
    <property type="match status" value="1"/>
</dbReference>
<dbReference type="GO" id="GO:0009736">
    <property type="term" value="P:cytokinin-activated signaling pathway"/>
    <property type="evidence" value="ECO:0007669"/>
    <property type="project" value="UniProtKB-KW"/>
</dbReference>
<feature type="region of interest" description="Disordered" evidence="7">
    <location>
        <begin position="78"/>
        <end position="100"/>
    </location>
</feature>
<accession>A0A8S0QNF7</accession>
<evidence type="ECO:0000256" key="4">
    <source>
        <dbReference type="ARBA" id="ARBA00022864"/>
    </source>
</evidence>
<evidence type="ECO:0000256" key="5">
    <source>
        <dbReference type="ARBA" id="ARBA00023242"/>
    </source>
</evidence>
<keyword evidence="2" id="KW-0963">Cytoplasm</keyword>
<reference evidence="8 9" key="1">
    <citation type="submission" date="2019-12" db="EMBL/GenBank/DDBJ databases">
        <authorList>
            <person name="Alioto T."/>
            <person name="Alioto T."/>
            <person name="Gomez Garrido J."/>
        </authorList>
    </citation>
    <scope>NUCLEOTIDE SEQUENCE [LARGE SCALE GENOMIC DNA]</scope>
</reference>
<comment type="caution">
    <text evidence="8">The sequence shown here is derived from an EMBL/GenBank/DDBJ whole genome shotgun (WGS) entry which is preliminary data.</text>
</comment>
<dbReference type="InterPro" id="IPR044670">
    <property type="entry name" value="SOFL"/>
</dbReference>
<evidence type="ECO:0000256" key="1">
    <source>
        <dbReference type="ARBA" id="ARBA00004496"/>
    </source>
</evidence>
<protein>
    <submittedName>
        <fullName evidence="8">Uncharacterized protein</fullName>
    </submittedName>
</protein>
<gene>
    <name evidence="8" type="ORF">OLEA9_A041081</name>
</gene>
<dbReference type="PANTHER" id="PTHR33347">
    <property type="entry name" value="OSJNBA0091C07.3 PROTEIN"/>
    <property type="match status" value="1"/>
</dbReference>
<proteinExistence type="inferred from homology"/>
<keyword evidence="3" id="KW-0203">Cytokinin biosynthesis</keyword>
<dbReference type="OrthoDB" id="759087at2759"/>
<dbReference type="Proteomes" id="UP000594638">
    <property type="component" value="Unassembled WGS sequence"/>
</dbReference>
<evidence type="ECO:0000256" key="7">
    <source>
        <dbReference type="SAM" id="MobiDB-lite"/>
    </source>
</evidence>
<keyword evidence="4" id="KW-0932">Cytokinin signaling pathway</keyword>
<organism evidence="8 9">
    <name type="scientific">Olea europaea subsp. europaea</name>
    <dbReference type="NCBI Taxonomy" id="158383"/>
    <lineage>
        <taxon>Eukaryota</taxon>
        <taxon>Viridiplantae</taxon>
        <taxon>Streptophyta</taxon>
        <taxon>Embryophyta</taxon>
        <taxon>Tracheophyta</taxon>
        <taxon>Spermatophyta</taxon>
        <taxon>Magnoliopsida</taxon>
        <taxon>eudicotyledons</taxon>
        <taxon>Gunneridae</taxon>
        <taxon>Pentapetalae</taxon>
        <taxon>asterids</taxon>
        <taxon>lamiids</taxon>
        <taxon>Lamiales</taxon>
        <taxon>Oleaceae</taxon>
        <taxon>Oleeae</taxon>
        <taxon>Olea</taxon>
    </lineage>
</organism>
<dbReference type="AlphaFoldDB" id="A0A8S0QNF7"/>